<keyword evidence="5" id="KW-0564">Palmitate</keyword>
<dbReference type="Gene3D" id="2.50.20.20">
    <property type="match status" value="1"/>
</dbReference>
<comment type="caution">
    <text evidence="7">The sequence shown here is derived from an EMBL/GenBank/DDBJ whole genome shotgun (WGS) entry which is preliminary data.</text>
</comment>
<dbReference type="Proteomes" id="UP001601444">
    <property type="component" value="Unassembled WGS sequence"/>
</dbReference>
<keyword evidence="4" id="KW-0732">Signal</keyword>
<comment type="similarity">
    <text evidence="2">Belongs to the LppX/LprAFG lipoprotein family.</text>
</comment>
<keyword evidence="8" id="KW-1185">Reference proteome</keyword>
<organism evidence="7 8">
    <name type="scientific">Nocardia thailandica</name>
    <dbReference type="NCBI Taxonomy" id="257275"/>
    <lineage>
        <taxon>Bacteria</taxon>
        <taxon>Bacillati</taxon>
        <taxon>Actinomycetota</taxon>
        <taxon>Actinomycetes</taxon>
        <taxon>Mycobacteriales</taxon>
        <taxon>Nocardiaceae</taxon>
        <taxon>Nocardia</taxon>
    </lineage>
</organism>
<evidence type="ECO:0000256" key="6">
    <source>
        <dbReference type="ARBA" id="ARBA00023288"/>
    </source>
</evidence>
<dbReference type="InterPro" id="IPR029046">
    <property type="entry name" value="LolA/LolB/LppX"/>
</dbReference>
<keyword evidence="3" id="KW-0472">Membrane</keyword>
<dbReference type="RefSeq" id="WP_245558152.1">
    <property type="nucleotide sequence ID" value="NZ_JBIAMX010000006.1"/>
</dbReference>
<name>A0ABW6PME8_9NOCA</name>
<proteinExistence type="inferred from homology"/>
<dbReference type="SUPFAM" id="SSF89392">
    <property type="entry name" value="Prokaryotic lipoproteins and lipoprotein localization factors"/>
    <property type="match status" value="1"/>
</dbReference>
<comment type="subcellular location">
    <subcellularLocation>
        <location evidence="1">Cell envelope</location>
    </subcellularLocation>
</comment>
<dbReference type="InterPro" id="IPR009830">
    <property type="entry name" value="LppX/LprAFG"/>
</dbReference>
<evidence type="ECO:0000313" key="8">
    <source>
        <dbReference type="Proteomes" id="UP001601444"/>
    </source>
</evidence>
<gene>
    <name evidence="7" type="ORF">ACFYTF_12115</name>
</gene>
<evidence type="ECO:0000256" key="3">
    <source>
        <dbReference type="ARBA" id="ARBA00022475"/>
    </source>
</evidence>
<dbReference type="Pfam" id="PF07161">
    <property type="entry name" value="LppX_LprAFG"/>
    <property type="match status" value="1"/>
</dbReference>
<keyword evidence="3" id="KW-1003">Cell membrane</keyword>
<evidence type="ECO:0000256" key="5">
    <source>
        <dbReference type="ARBA" id="ARBA00023139"/>
    </source>
</evidence>
<evidence type="ECO:0000256" key="1">
    <source>
        <dbReference type="ARBA" id="ARBA00004196"/>
    </source>
</evidence>
<evidence type="ECO:0000256" key="2">
    <source>
        <dbReference type="ARBA" id="ARBA00009194"/>
    </source>
</evidence>
<reference evidence="7 8" key="1">
    <citation type="submission" date="2024-10" db="EMBL/GenBank/DDBJ databases">
        <title>The Natural Products Discovery Center: Release of the First 8490 Sequenced Strains for Exploring Actinobacteria Biosynthetic Diversity.</title>
        <authorList>
            <person name="Kalkreuter E."/>
            <person name="Kautsar S.A."/>
            <person name="Yang D."/>
            <person name="Bader C.D."/>
            <person name="Teijaro C.N."/>
            <person name="Fluegel L."/>
            <person name="Davis C.M."/>
            <person name="Simpson J.R."/>
            <person name="Lauterbach L."/>
            <person name="Steele A.D."/>
            <person name="Gui C."/>
            <person name="Meng S."/>
            <person name="Li G."/>
            <person name="Viehrig K."/>
            <person name="Ye F."/>
            <person name="Su P."/>
            <person name="Kiefer A.F."/>
            <person name="Nichols A."/>
            <person name="Cepeda A.J."/>
            <person name="Yan W."/>
            <person name="Fan B."/>
            <person name="Jiang Y."/>
            <person name="Adhikari A."/>
            <person name="Zheng C.-J."/>
            <person name="Schuster L."/>
            <person name="Cowan T.M."/>
            <person name="Smanski M.J."/>
            <person name="Chevrette M.G."/>
            <person name="De Carvalho L.P.S."/>
            <person name="Shen B."/>
        </authorList>
    </citation>
    <scope>NUCLEOTIDE SEQUENCE [LARGE SCALE GENOMIC DNA]</scope>
    <source>
        <strain evidence="7 8">NPDC004045</strain>
    </source>
</reference>
<evidence type="ECO:0000256" key="4">
    <source>
        <dbReference type="ARBA" id="ARBA00022729"/>
    </source>
</evidence>
<dbReference type="CDD" id="cd16334">
    <property type="entry name" value="LppX-like"/>
    <property type="match status" value="1"/>
</dbReference>
<protein>
    <submittedName>
        <fullName evidence="7">LppX_LprAFG lipoprotein</fullName>
    </submittedName>
</protein>
<accession>A0ABW6PME8</accession>
<evidence type="ECO:0000313" key="7">
    <source>
        <dbReference type="EMBL" id="MFF0543569.1"/>
    </source>
</evidence>
<sequence>MIELNSPRPAARRRFRAGVMPVVATAALVAALVSGCTSSDDSGTTAAPPSQLPEGTQLVAESAKTTQTLKTVHLNLDVKNLPNLPVEKVSADVTSETEGSGAAKGEAKVKLTPDAAFTEQEFLVVDKQLYSKKGAGYVGVGGAEKIYDPGVILDKDKGLANVIANVKNAKAESRETIDGVATVKVTGTIDASVIDPIVPRVGEAGGTLPITLYIADVAPPTGTASTLPSSASSPGTGPNLVRAVIKKDDGTVTVTLSNWAKPVKIVKPGS</sequence>
<keyword evidence="6 7" id="KW-0449">Lipoprotein</keyword>
<dbReference type="EMBL" id="JBIAMX010000006">
    <property type="protein sequence ID" value="MFF0543569.1"/>
    <property type="molecule type" value="Genomic_DNA"/>
</dbReference>